<dbReference type="STRING" id="215243.A0A0D2CA57"/>
<evidence type="ECO:0000313" key="3">
    <source>
        <dbReference type="Proteomes" id="UP000053342"/>
    </source>
</evidence>
<dbReference type="HOGENOM" id="CLU_719679_0_0_1"/>
<dbReference type="EMBL" id="KN847333">
    <property type="protein sequence ID" value="KIW46742.1"/>
    <property type="molecule type" value="Genomic_DNA"/>
</dbReference>
<gene>
    <name evidence="2" type="ORF">PV06_02388</name>
</gene>
<dbReference type="VEuPathDB" id="FungiDB:PV06_02388"/>
<keyword evidence="3" id="KW-1185">Reference proteome</keyword>
<evidence type="ECO:0000313" key="2">
    <source>
        <dbReference type="EMBL" id="KIW46742.1"/>
    </source>
</evidence>
<organism evidence="2 3">
    <name type="scientific">Exophiala oligosperma</name>
    <dbReference type="NCBI Taxonomy" id="215243"/>
    <lineage>
        <taxon>Eukaryota</taxon>
        <taxon>Fungi</taxon>
        <taxon>Dikarya</taxon>
        <taxon>Ascomycota</taxon>
        <taxon>Pezizomycotina</taxon>
        <taxon>Eurotiomycetes</taxon>
        <taxon>Chaetothyriomycetidae</taxon>
        <taxon>Chaetothyriales</taxon>
        <taxon>Herpotrichiellaceae</taxon>
        <taxon>Exophiala</taxon>
    </lineage>
</organism>
<name>A0A0D2CA57_9EURO</name>
<dbReference type="OrthoDB" id="3521097at2759"/>
<accession>A0A0D2CA57</accession>
<evidence type="ECO:0008006" key="4">
    <source>
        <dbReference type="Google" id="ProtNLM"/>
    </source>
</evidence>
<dbReference type="PANTHER" id="PTHR38166:SF1">
    <property type="entry name" value="C2H2-TYPE DOMAIN-CONTAINING PROTEIN"/>
    <property type="match status" value="1"/>
</dbReference>
<dbReference type="Proteomes" id="UP000053342">
    <property type="component" value="Unassembled WGS sequence"/>
</dbReference>
<sequence length="384" mass="43428">MESPSSKTDDWLSGVGTRESLDTVMVNRDGIMPESDFPNFNEAFLSSEGEDSFVQDSASPLIEDLSENSWDSIVSELVYDLVQEFVTDAKAHLTCRPQGSDQSSSHSGATALNTLTGYEASSATSYSSCSLSRTKSRQIEDEDPEDKKRGPKRMRCDENDPGVASTEKLLACPYAKNDPFRYSERNTNPTEMVYHKCASKILTNIPRLKQHLYRVHKRPDHYCSSCFQEFDSEQNRSHHERERSCLIVDCPFEEKMDPDQCKAVKRRKVGENCAEAWFSIFKTLFPGARLPDDPYVECTETLLAGRIVSEFTAFAEQEAPTRLAERMAIPLFGAGYELELQWRLNQVLEESLPLVLSELRQQFSILNKAQAGTTVRPRIADSER</sequence>
<dbReference type="GeneID" id="27354462"/>
<dbReference type="AlphaFoldDB" id="A0A0D2CA57"/>
<reference evidence="2 3" key="1">
    <citation type="submission" date="2015-01" db="EMBL/GenBank/DDBJ databases">
        <title>The Genome Sequence of Exophiala oligosperma CBS72588.</title>
        <authorList>
            <consortium name="The Broad Institute Genomics Platform"/>
            <person name="Cuomo C."/>
            <person name="de Hoog S."/>
            <person name="Gorbushina A."/>
            <person name="Stielow B."/>
            <person name="Teixiera M."/>
            <person name="Abouelleil A."/>
            <person name="Chapman S.B."/>
            <person name="Priest M."/>
            <person name="Young S.K."/>
            <person name="Wortman J."/>
            <person name="Nusbaum C."/>
            <person name="Birren B."/>
        </authorList>
    </citation>
    <scope>NUCLEOTIDE SEQUENCE [LARGE SCALE GENOMIC DNA]</scope>
    <source>
        <strain evidence="2 3">CBS 72588</strain>
    </source>
</reference>
<feature type="region of interest" description="Disordered" evidence="1">
    <location>
        <begin position="129"/>
        <end position="161"/>
    </location>
</feature>
<evidence type="ECO:0000256" key="1">
    <source>
        <dbReference type="SAM" id="MobiDB-lite"/>
    </source>
</evidence>
<protein>
    <recommendedName>
        <fullName evidence="4">C2H2-type domain-containing protein</fullName>
    </recommendedName>
</protein>
<dbReference type="RefSeq" id="XP_016266958.1">
    <property type="nucleotide sequence ID" value="XM_016403061.1"/>
</dbReference>
<dbReference type="PANTHER" id="PTHR38166">
    <property type="entry name" value="C2H2-TYPE DOMAIN-CONTAINING PROTEIN-RELATED"/>
    <property type="match status" value="1"/>
</dbReference>
<proteinExistence type="predicted"/>